<feature type="signal peptide" evidence="1">
    <location>
        <begin position="1"/>
        <end position="27"/>
    </location>
</feature>
<sequence length="175" mass="19569">MNRWFVKAVVALATAAAVAVTATPAVAEEPVWERVECLTGTLDETQVVQETYDLAQVALSGSLDCGASGKARFGFARYDSRTYNGLVYEPYMRAYAYTAPSPFSISKYVEYGPVDFALCVVTDYDVRIGCVRLTREDWDRKLYAFPIKTDDPMVDRPVRVVPWDGSERPVCGHCW</sequence>
<dbReference type="EMBL" id="BSDI01000051">
    <property type="protein sequence ID" value="GLI01855.1"/>
    <property type="molecule type" value="Genomic_DNA"/>
</dbReference>
<dbReference type="RefSeq" id="WP_281903228.1">
    <property type="nucleotide sequence ID" value="NZ_BSDI01000051.1"/>
</dbReference>
<proteinExistence type="predicted"/>
<evidence type="ECO:0000313" key="2">
    <source>
        <dbReference type="EMBL" id="GLI01855.1"/>
    </source>
</evidence>
<name>A0ABQ5R641_9ACTN</name>
<evidence type="ECO:0008006" key="4">
    <source>
        <dbReference type="Google" id="ProtNLM"/>
    </source>
</evidence>
<reference evidence="2" key="1">
    <citation type="submission" date="2022-12" db="EMBL/GenBank/DDBJ databases">
        <title>New Phytohabitans aurantiacus sp. RD004123 nov., an actinomycete isolated from soil.</title>
        <authorList>
            <person name="Triningsih D.W."/>
            <person name="Harunari E."/>
            <person name="Igarashi Y."/>
        </authorList>
    </citation>
    <scope>NUCLEOTIDE SEQUENCE</scope>
    <source>
        <strain evidence="2">RD004123</strain>
    </source>
</reference>
<organism evidence="2 3">
    <name type="scientific">Phytohabitans aurantiacus</name>
    <dbReference type="NCBI Taxonomy" id="3016789"/>
    <lineage>
        <taxon>Bacteria</taxon>
        <taxon>Bacillati</taxon>
        <taxon>Actinomycetota</taxon>
        <taxon>Actinomycetes</taxon>
        <taxon>Micromonosporales</taxon>
        <taxon>Micromonosporaceae</taxon>
    </lineage>
</organism>
<protein>
    <recommendedName>
        <fullName evidence="4">Secreted protein</fullName>
    </recommendedName>
</protein>
<evidence type="ECO:0000313" key="3">
    <source>
        <dbReference type="Proteomes" id="UP001144280"/>
    </source>
</evidence>
<gene>
    <name evidence="2" type="ORF">Pa4123_71320</name>
</gene>
<evidence type="ECO:0000256" key="1">
    <source>
        <dbReference type="SAM" id="SignalP"/>
    </source>
</evidence>
<dbReference type="Proteomes" id="UP001144280">
    <property type="component" value="Unassembled WGS sequence"/>
</dbReference>
<keyword evidence="1" id="KW-0732">Signal</keyword>
<accession>A0ABQ5R641</accession>
<keyword evidence="3" id="KW-1185">Reference proteome</keyword>
<comment type="caution">
    <text evidence="2">The sequence shown here is derived from an EMBL/GenBank/DDBJ whole genome shotgun (WGS) entry which is preliminary data.</text>
</comment>
<feature type="chain" id="PRO_5045040989" description="Secreted protein" evidence="1">
    <location>
        <begin position="28"/>
        <end position="175"/>
    </location>
</feature>